<evidence type="ECO:0000313" key="1">
    <source>
        <dbReference type="EMBL" id="CUV03389.1"/>
    </source>
</evidence>
<dbReference type="AlphaFoldDB" id="A0A160VB71"/>
<organism evidence="1">
    <name type="scientific">hydrothermal vent metagenome</name>
    <dbReference type="NCBI Taxonomy" id="652676"/>
    <lineage>
        <taxon>unclassified sequences</taxon>
        <taxon>metagenomes</taxon>
        <taxon>ecological metagenomes</taxon>
    </lineage>
</organism>
<sequence length="47" mass="5180">MAEQVALMRDAGVRNLMLTNRGLMSREKTDTSLKLLTGKVMPLFKGG</sequence>
<dbReference type="EMBL" id="FAXA01000403">
    <property type="protein sequence ID" value="CUV03389.1"/>
    <property type="molecule type" value="Genomic_DNA"/>
</dbReference>
<accession>A0A160VB71</accession>
<reference evidence="1" key="1">
    <citation type="submission" date="2015-10" db="EMBL/GenBank/DDBJ databases">
        <authorList>
            <person name="Gilbert D.G."/>
        </authorList>
    </citation>
    <scope>NUCLEOTIDE SEQUENCE</scope>
</reference>
<protein>
    <submittedName>
        <fullName evidence="1">Uncharacterized protein</fullName>
    </submittedName>
</protein>
<name>A0A160VB71_9ZZZZ</name>
<gene>
    <name evidence="1" type="ORF">MGWOODY_Clf1077</name>
</gene>
<proteinExistence type="predicted"/>